<dbReference type="AlphaFoldDB" id="A0A268EWU1"/>
<dbReference type="SUPFAM" id="SSF52540">
    <property type="entry name" value="P-loop containing nucleoside triphosphate hydrolases"/>
    <property type="match status" value="1"/>
</dbReference>
<sequence>MPVRMVLAVQDSRYVEPLLDYVQGSSFGNMLHVTAFTRMDAFLQYMTEHKPGLVVGDRDMLQAWLEAAGEDARHIAWLLLSEDGGALPSARGGEPGRGAAIAKYQPLPQLLEAVLAYCKGPLNGAVSEPKRHSGTTPVLGIASPLGGCGKSTIAMNMAKQLGVLGLHVFYLNLETANTGALFSSGTPEGEQRFSRLLYNVKAWQEENIAKRQAGAQRPEMPDVELGPFIVKHPGMKCDTFAPSQQVQELMEITEADTGLLLKLLAASDEYDLIIADTGGCIEERTLGVLEGADLLMWVLLDDLVSMYKSGVWLNYLESRHPELFRNAMGKSRYVMNRFTGQLANPLPRQASGLDGALPYIPSWKQVHQEDLLLCSPIFQREILKLCRALLEKPGLVSFHADGDRAYG</sequence>
<reference evidence="1 2" key="1">
    <citation type="submission" date="2017-07" db="EMBL/GenBank/DDBJ databases">
        <title>Isolation and whole genome analysis of endospore-forming bacteria from heroin.</title>
        <authorList>
            <person name="Kalinowski J."/>
            <person name="Ahrens B."/>
            <person name="Al-Dilaimi A."/>
            <person name="Winkler A."/>
            <person name="Wibberg D."/>
            <person name="Schleenbecker U."/>
            <person name="Ruckert C."/>
            <person name="Wolfel R."/>
            <person name="Grass G."/>
        </authorList>
    </citation>
    <scope>NUCLEOTIDE SEQUENCE [LARGE SCALE GENOMIC DNA]</scope>
    <source>
        <strain evidence="1 2">7537-G1</strain>
    </source>
</reference>
<dbReference type="Gene3D" id="3.40.50.300">
    <property type="entry name" value="P-loop containing nucleotide triphosphate hydrolases"/>
    <property type="match status" value="1"/>
</dbReference>
<name>A0A268EWU1_9BACL</name>
<comment type="caution">
    <text evidence="1">The sequence shown here is derived from an EMBL/GenBank/DDBJ whole genome shotgun (WGS) entry which is preliminary data.</text>
</comment>
<dbReference type="RefSeq" id="WP_095264841.1">
    <property type="nucleotide sequence ID" value="NZ_NPBY01000029.1"/>
</dbReference>
<dbReference type="EMBL" id="NPBY01000029">
    <property type="protein sequence ID" value="PAD77596.1"/>
    <property type="molecule type" value="Genomic_DNA"/>
</dbReference>
<dbReference type="InterPro" id="IPR027417">
    <property type="entry name" value="P-loop_NTPase"/>
</dbReference>
<dbReference type="Proteomes" id="UP000215596">
    <property type="component" value="Unassembled WGS sequence"/>
</dbReference>
<evidence type="ECO:0000313" key="2">
    <source>
        <dbReference type="Proteomes" id="UP000215596"/>
    </source>
</evidence>
<organism evidence="1 2">
    <name type="scientific">Paenibacillus campinasensis</name>
    <dbReference type="NCBI Taxonomy" id="66347"/>
    <lineage>
        <taxon>Bacteria</taxon>
        <taxon>Bacillati</taxon>
        <taxon>Bacillota</taxon>
        <taxon>Bacilli</taxon>
        <taxon>Bacillales</taxon>
        <taxon>Paenibacillaceae</taxon>
        <taxon>Paenibacillus</taxon>
    </lineage>
</organism>
<protein>
    <recommendedName>
        <fullName evidence="3">CobQ/CobB/MinD/ParA nucleotide binding domain-containing protein</fullName>
    </recommendedName>
</protein>
<accession>A0A268EWU1</accession>
<evidence type="ECO:0000313" key="1">
    <source>
        <dbReference type="EMBL" id="PAD77596.1"/>
    </source>
</evidence>
<gene>
    <name evidence="1" type="ORF">CHH67_09015</name>
</gene>
<evidence type="ECO:0008006" key="3">
    <source>
        <dbReference type="Google" id="ProtNLM"/>
    </source>
</evidence>
<dbReference type="OrthoDB" id="3035369at2"/>
<dbReference type="Gene3D" id="3.40.50.10850">
    <property type="entry name" value="Ntrc-like two-domain protein"/>
    <property type="match status" value="1"/>
</dbReference>
<proteinExistence type="predicted"/>